<dbReference type="OrthoDB" id="925984at2"/>
<reference evidence="2" key="1">
    <citation type="submission" date="2012-02" db="EMBL/GenBank/DDBJ databases">
        <title>The complete genome of Echinicola vietnamensis DSM 17526.</title>
        <authorList>
            <person name="Lucas S."/>
            <person name="Copeland A."/>
            <person name="Lapidus A."/>
            <person name="Glavina del Rio T."/>
            <person name="Dalin E."/>
            <person name="Tice H."/>
            <person name="Bruce D."/>
            <person name="Goodwin L."/>
            <person name="Pitluck S."/>
            <person name="Peters L."/>
            <person name="Ovchinnikova G."/>
            <person name="Teshima H."/>
            <person name="Kyrpides N."/>
            <person name="Mavromatis K."/>
            <person name="Ivanova N."/>
            <person name="Brettin T."/>
            <person name="Detter J.C."/>
            <person name="Han C."/>
            <person name="Larimer F."/>
            <person name="Land M."/>
            <person name="Hauser L."/>
            <person name="Markowitz V."/>
            <person name="Cheng J.-F."/>
            <person name="Hugenholtz P."/>
            <person name="Woyke T."/>
            <person name="Wu D."/>
            <person name="Brambilla E."/>
            <person name="Klenk H.-P."/>
            <person name="Eisen J.A."/>
        </authorList>
    </citation>
    <scope>NUCLEOTIDE SEQUENCE [LARGE SCALE GENOMIC DNA]</scope>
    <source>
        <strain evidence="2">DSM 17526 / LMG 23754 / KMM 6221</strain>
    </source>
</reference>
<accession>L0G426</accession>
<keyword evidence="2" id="KW-1185">Reference proteome</keyword>
<organism evidence="1 2">
    <name type="scientific">Echinicola vietnamensis (strain DSM 17526 / LMG 23754 / KMM 6221)</name>
    <dbReference type="NCBI Taxonomy" id="926556"/>
    <lineage>
        <taxon>Bacteria</taxon>
        <taxon>Pseudomonadati</taxon>
        <taxon>Bacteroidota</taxon>
        <taxon>Cytophagia</taxon>
        <taxon>Cytophagales</taxon>
        <taxon>Cyclobacteriaceae</taxon>
        <taxon>Echinicola</taxon>
    </lineage>
</organism>
<dbReference type="Gene3D" id="3.40.50.2000">
    <property type="entry name" value="Glycogen Phosphorylase B"/>
    <property type="match status" value="1"/>
</dbReference>
<dbReference type="Proteomes" id="UP000010796">
    <property type="component" value="Chromosome"/>
</dbReference>
<dbReference type="EMBL" id="CP003346">
    <property type="protein sequence ID" value="AGA79766.1"/>
    <property type="molecule type" value="Genomic_DNA"/>
</dbReference>
<dbReference type="KEGG" id="evi:Echvi_3550"/>
<evidence type="ECO:0000313" key="2">
    <source>
        <dbReference type="Proteomes" id="UP000010796"/>
    </source>
</evidence>
<dbReference type="AlphaFoldDB" id="L0G426"/>
<protein>
    <submittedName>
        <fullName evidence="1">Glycosyltransferase</fullName>
    </submittedName>
</protein>
<dbReference type="HOGENOM" id="CLU_734953_0_0_10"/>
<dbReference type="eggNOG" id="COG0438">
    <property type="taxonomic scope" value="Bacteria"/>
</dbReference>
<name>L0G426_ECHVK</name>
<dbReference type="SUPFAM" id="SSF53756">
    <property type="entry name" value="UDP-Glycosyltransferase/glycogen phosphorylase"/>
    <property type="match status" value="1"/>
</dbReference>
<proteinExistence type="predicted"/>
<evidence type="ECO:0000313" key="1">
    <source>
        <dbReference type="EMBL" id="AGA79766.1"/>
    </source>
</evidence>
<dbReference type="STRING" id="926556.Echvi_3550"/>
<dbReference type="Pfam" id="PF13692">
    <property type="entry name" value="Glyco_trans_1_4"/>
    <property type="match status" value="1"/>
</dbReference>
<sequence>MKKTKIVIASVLKPLTDSRAFYKLAISLRETNKYHINIIGFLEKNPPNSENIEFTSIYRKSRLHPARVLVPFNFFSKLLRIRPQLVIVTTYELLVPAILLKPFLRFKVIYDLQENYAKNIIHNQTMPSLFRKTAAAYVRFVENSCHPSIDHYFMAERSYPQEFPHITNYTILENKYSGEVHSTTPFSLSNDRLRLTMTGTLTEVYGIEDGIHWFKVIHKHFPSFRLHLIGHFPIADFRKRIEALGKDCPGIKLELHDRPVAQSTIYEALAATDILLLPYRQLPSIMHKFPTKIYEALAKGIPVITTENPQWKAMLASYPAGITLDFTQPENSLTTLRDFLTWGLFRNSVGPEIRWESEQPKLLNIVEKLMGT</sequence>
<dbReference type="RefSeq" id="WP_015267311.1">
    <property type="nucleotide sequence ID" value="NC_019904.1"/>
</dbReference>
<gene>
    <name evidence="1" type="ordered locus">Echvi_3550</name>
</gene>
<dbReference type="GO" id="GO:0016740">
    <property type="term" value="F:transferase activity"/>
    <property type="evidence" value="ECO:0007669"/>
    <property type="project" value="UniProtKB-KW"/>
</dbReference>
<keyword evidence="1" id="KW-0808">Transferase</keyword>